<dbReference type="PANTHER" id="PTHR42972:SF8">
    <property type="entry name" value="POLYHYDROXYBUTYRATE DEPOLYMERASE"/>
    <property type="match status" value="1"/>
</dbReference>
<keyword evidence="1" id="KW-0732">Signal</keyword>
<dbReference type="InterPro" id="IPR029058">
    <property type="entry name" value="AB_hydrolase_fold"/>
</dbReference>
<dbReference type="Proteomes" id="UP001139311">
    <property type="component" value="Unassembled WGS sequence"/>
</dbReference>
<gene>
    <name evidence="2" type="ORF">LHA35_22220</name>
</gene>
<evidence type="ECO:0000256" key="1">
    <source>
        <dbReference type="SAM" id="SignalP"/>
    </source>
</evidence>
<organism evidence="2 3">
    <name type="scientific">Roseicella aerolata</name>
    <dbReference type="NCBI Taxonomy" id="2883479"/>
    <lineage>
        <taxon>Bacteria</taxon>
        <taxon>Pseudomonadati</taxon>
        <taxon>Pseudomonadota</taxon>
        <taxon>Alphaproteobacteria</taxon>
        <taxon>Acetobacterales</taxon>
        <taxon>Roseomonadaceae</taxon>
        <taxon>Roseicella</taxon>
    </lineage>
</organism>
<name>A0A9X1IGL6_9PROT</name>
<dbReference type="PANTHER" id="PTHR42972">
    <property type="entry name" value="TOL-PAL SYSTEM PROTEIN TOLB"/>
    <property type="match status" value="1"/>
</dbReference>
<proteinExistence type="predicted"/>
<keyword evidence="3" id="KW-1185">Reference proteome</keyword>
<feature type="signal peptide" evidence="1">
    <location>
        <begin position="1"/>
        <end position="22"/>
    </location>
</feature>
<protein>
    <submittedName>
        <fullName evidence="2">PHB depolymerase family esterase</fullName>
    </submittedName>
</protein>
<dbReference type="SUPFAM" id="SSF53474">
    <property type="entry name" value="alpha/beta-Hydrolases"/>
    <property type="match status" value="1"/>
</dbReference>
<accession>A0A9X1IGL6</accession>
<dbReference type="Gene3D" id="3.40.50.1820">
    <property type="entry name" value="alpha/beta hydrolase"/>
    <property type="match status" value="2"/>
</dbReference>
<comment type="caution">
    <text evidence="2">The sequence shown here is derived from an EMBL/GenBank/DDBJ whole genome shotgun (WGS) entry which is preliminary data.</text>
</comment>
<dbReference type="EMBL" id="JAJAQI010000043">
    <property type="protein sequence ID" value="MCB4824451.1"/>
    <property type="molecule type" value="Genomic_DNA"/>
</dbReference>
<evidence type="ECO:0000313" key="3">
    <source>
        <dbReference type="Proteomes" id="UP001139311"/>
    </source>
</evidence>
<sequence>MRLRTLLLALVLSLMQAGKASAADRLGRYPVDPAQVSVAGISSGAFMANQLHIAHSADIMGAGLVAGGLYGCAVLRADDSGITALASLATGACMRAPARLLPAATYAARIRRFAALGWIDPVETLGRSRLYAFTGRSDTVVHPETVRRAVAVYGLLGLPTAATSFSDGALAAGHGWVTQSYGMACGDTRPPYINDCDYDQAQQVLQTLYGPLEAAATQPSGRLIAFDQTEFAPGGDAAGHGLWHTGQLYLPAACEAAGANCRLHMLMHGCQQSAQVMGDRFYRNIGINEWADTNRIVVLYPQARSVSVADFRRPRPTDLFQVNPEGCWNWWGYAYDSRYLFKDGVQVRALWEMVQRVTGRANR</sequence>
<reference evidence="2" key="1">
    <citation type="submission" date="2021-10" db="EMBL/GenBank/DDBJ databases">
        <title>Roseicella aerolatum sp. nov., isolated from aerosols of e-waste dismantling site.</title>
        <authorList>
            <person name="Qin T."/>
        </authorList>
    </citation>
    <scope>NUCLEOTIDE SEQUENCE</scope>
    <source>
        <strain evidence="2">GB24</strain>
    </source>
</reference>
<evidence type="ECO:0000313" key="2">
    <source>
        <dbReference type="EMBL" id="MCB4824451.1"/>
    </source>
</evidence>
<dbReference type="RefSeq" id="WP_226612162.1">
    <property type="nucleotide sequence ID" value="NZ_JAJAQI010000043.1"/>
</dbReference>
<dbReference type="AlphaFoldDB" id="A0A9X1IGL6"/>
<feature type="chain" id="PRO_5040853846" evidence="1">
    <location>
        <begin position="23"/>
        <end position="363"/>
    </location>
</feature>